<name>A0A822F9I8_9BILA</name>
<comment type="caution">
    <text evidence="1">The sequence shown here is derived from an EMBL/GenBank/DDBJ whole genome shotgun (WGS) entry which is preliminary data.</text>
</comment>
<protein>
    <submittedName>
        <fullName evidence="1">Uncharacterized protein</fullName>
    </submittedName>
</protein>
<evidence type="ECO:0000313" key="1">
    <source>
        <dbReference type="EMBL" id="CAF5123258.1"/>
    </source>
</evidence>
<dbReference type="Proteomes" id="UP000663848">
    <property type="component" value="Unassembled WGS sequence"/>
</dbReference>
<proteinExistence type="predicted"/>
<dbReference type="EMBL" id="CAJOBR010080967">
    <property type="protein sequence ID" value="CAF5123258.1"/>
    <property type="molecule type" value="Genomic_DNA"/>
</dbReference>
<sequence length="55" mass="6467">KVDPGKVVKQFLAELDSLLKNLHDTPARRATRQYEQQREMISYDNLLQTIHLNQC</sequence>
<gene>
    <name evidence="1" type="ORF">QYT958_LOCUS46191</name>
</gene>
<reference evidence="1" key="1">
    <citation type="submission" date="2021-02" db="EMBL/GenBank/DDBJ databases">
        <authorList>
            <person name="Nowell W R."/>
        </authorList>
    </citation>
    <scope>NUCLEOTIDE SEQUENCE</scope>
</reference>
<organism evidence="1 2">
    <name type="scientific">Rotaria socialis</name>
    <dbReference type="NCBI Taxonomy" id="392032"/>
    <lineage>
        <taxon>Eukaryota</taxon>
        <taxon>Metazoa</taxon>
        <taxon>Spiralia</taxon>
        <taxon>Gnathifera</taxon>
        <taxon>Rotifera</taxon>
        <taxon>Eurotatoria</taxon>
        <taxon>Bdelloidea</taxon>
        <taxon>Philodinida</taxon>
        <taxon>Philodinidae</taxon>
        <taxon>Rotaria</taxon>
    </lineage>
</organism>
<accession>A0A822F9I8</accession>
<dbReference type="AlphaFoldDB" id="A0A822F9I8"/>
<feature type="non-terminal residue" evidence="1">
    <location>
        <position position="1"/>
    </location>
</feature>
<evidence type="ECO:0000313" key="2">
    <source>
        <dbReference type="Proteomes" id="UP000663848"/>
    </source>
</evidence>